<dbReference type="GO" id="GO:0006779">
    <property type="term" value="P:porphyrin-containing compound biosynthetic process"/>
    <property type="evidence" value="ECO:0007669"/>
    <property type="project" value="InterPro"/>
</dbReference>
<sequence length="101" mass="11541">LPYLIEWGFTIINPIQPECMDPEEIKQKYGKQITLHGTMSIVNILRLGTVEEVRQATEERIRRCGYDGGLILGPTNMTQWDTPTENLLAMYDTAKSIDLRS</sequence>
<reference evidence="2" key="1">
    <citation type="journal article" date="2014" name="Front. Microbiol.">
        <title>High frequency of phylogenetically diverse reductive dehalogenase-homologous genes in deep subseafloor sedimentary metagenomes.</title>
        <authorList>
            <person name="Kawai M."/>
            <person name="Futagami T."/>
            <person name="Toyoda A."/>
            <person name="Takaki Y."/>
            <person name="Nishi S."/>
            <person name="Hori S."/>
            <person name="Arai W."/>
            <person name="Tsubouchi T."/>
            <person name="Morono Y."/>
            <person name="Uchiyama I."/>
            <person name="Ito T."/>
            <person name="Fujiyama A."/>
            <person name="Inagaki F."/>
            <person name="Takami H."/>
        </authorList>
    </citation>
    <scope>NUCLEOTIDE SEQUENCE</scope>
    <source>
        <strain evidence="2">Expedition CK06-06</strain>
    </source>
</reference>
<dbReference type="EMBL" id="BARS01032783">
    <property type="protein sequence ID" value="GAG18419.1"/>
    <property type="molecule type" value="Genomic_DNA"/>
</dbReference>
<dbReference type="Pfam" id="PF01208">
    <property type="entry name" value="URO-D"/>
    <property type="match status" value="1"/>
</dbReference>
<gene>
    <name evidence="2" type="ORF">S01H1_50851</name>
</gene>
<dbReference type="SUPFAM" id="SSF51726">
    <property type="entry name" value="UROD/MetE-like"/>
    <property type="match status" value="1"/>
</dbReference>
<evidence type="ECO:0000259" key="1">
    <source>
        <dbReference type="Pfam" id="PF01208"/>
    </source>
</evidence>
<dbReference type="AlphaFoldDB" id="X0VJG7"/>
<comment type="caution">
    <text evidence="2">The sequence shown here is derived from an EMBL/GenBank/DDBJ whole genome shotgun (WGS) entry which is preliminary data.</text>
</comment>
<dbReference type="InterPro" id="IPR038071">
    <property type="entry name" value="UROD/MetE-like_sf"/>
</dbReference>
<dbReference type="InterPro" id="IPR000257">
    <property type="entry name" value="Uroporphyrinogen_deCOase"/>
</dbReference>
<organism evidence="2">
    <name type="scientific">marine sediment metagenome</name>
    <dbReference type="NCBI Taxonomy" id="412755"/>
    <lineage>
        <taxon>unclassified sequences</taxon>
        <taxon>metagenomes</taxon>
        <taxon>ecological metagenomes</taxon>
    </lineage>
</organism>
<dbReference type="Gene3D" id="3.20.20.210">
    <property type="match status" value="1"/>
</dbReference>
<accession>X0VJG7</accession>
<protein>
    <recommendedName>
        <fullName evidence="1">Uroporphyrinogen decarboxylase (URO-D) domain-containing protein</fullName>
    </recommendedName>
</protein>
<evidence type="ECO:0000313" key="2">
    <source>
        <dbReference type="EMBL" id="GAG18419.1"/>
    </source>
</evidence>
<proteinExistence type="predicted"/>
<feature type="non-terminal residue" evidence="2">
    <location>
        <position position="1"/>
    </location>
</feature>
<dbReference type="GO" id="GO:0004853">
    <property type="term" value="F:uroporphyrinogen decarboxylase activity"/>
    <property type="evidence" value="ECO:0007669"/>
    <property type="project" value="InterPro"/>
</dbReference>
<name>X0VJG7_9ZZZZ</name>
<feature type="domain" description="Uroporphyrinogen decarboxylase (URO-D)" evidence="1">
    <location>
        <begin position="19"/>
        <end position="96"/>
    </location>
</feature>